<proteinExistence type="predicted"/>
<dbReference type="GO" id="GO:0003677">
    <property type="term" value="F:DNA binding"/>
    <property type="evidence" value="ECO:0007669"/>
    <property type="project" value="UniProtKB-KW"/>
</dbReference>
<dbReference type="EMBL" id="UGXR01000001">
    <property type="protein sequence ID" value="SUH08935.1"/>
    <property type="molecule type" value="Genomic_DNA"/>
</dbReference>
<evidence type="ECO:0000313" key="5">
    <source>
        <dbReference type="Proteomes" id="UP000254346"/>
    </source>
</evidence>
<name>A0A379VQQ0_SALET</name>
<dbReference type="GO" id="GO:0000160">
    <property type="term" value="P:phosphorelay signal transduction system"/>
    <property type="evidence" value="ECO:0007669"/>
    <property type="project" value="InterPro"/>
</dbReference>
<dbReference type="PANTHER" id="PTHR43214:SF38">
    <property type="entry name" value="NITRATE_NITRITE RESPONSE REGULATOR PROTEIN NARL"/>
    <property type="match status" value="1"/>
</dbReference>
<dbReference type="PROSITE" id="PS50110">
    <property type="entry name" value="RESPONSE_REGULATORY"/>
    <property type="match status" value="1"/>
</dbReference>
<dbReference type="InterPro" id="IPR039420">
    <property type="entry name" value="WalR-like"/>
</dbReference>
<keyword evidence="1" id="KW-0238">DNA-binding</keyword>
<evidence type="ECO:0000256" key="2">
    <source>
        <dbReference type="PROSITE-ProRule" id="PRU00169"/>
    </source>
</evidence>
<dbReference type="Gene3D" id="3.40.50.2300">
    <property type="match status" value="1"/>
</dbReference>
<feature type="modified residue" description="4-aspartylphosphate" evidence="2">
    <location>
        <position position="59"/>
    </location>
</feature>
<dbReference type="SMART" id="SM00448">
    <property type="entry name" value="REC"/>
    <property type="match status" value="1"/>
</dbReference>
<organism evidence="4 5">
    <name type="scientific">Salmonella enterica I</name>
    <dbReference type="NCBI Taxonomy" id="59201"/>
    <lineage>
        <taxon>Bacteria</taxon>
        <taxon>Pseudomonadati</taxon>
        <taxon>Pseudomonadota</taxon>
        <taxon>Gammaproteobacteria</taxon>
        <taxon>Enterobacterales</taxon>
        <taxon>Enterobacteriaceae</taxon>
        <taxon>Salmonella</taxon>
    </lineage>
</organism>
<dbReference type="NCBIfam" id="NF007935">
    <property type="entry name" value="PRK10651.1"/>
    <property type="match status" value="1"/>
</dbReference>
<accession>A0A379VQQ0</accession>
<reference evidence="4 5" key="1">
    <citation type="submission" date="2018-06" db="EMBL/GenBank/DDBJ databases">
        <authorList>
            <consortium name="Pathogen Informatics"/>
            <person name="Doyle S."/>
        </authorList>
    </citation>
    <scope>NUCLEOTIDE SEQUENCE [LARGE SCALE GENOMIC DNA]</scope>
    <source>
        <strain evidence="4 5">NCTC8256</strain>
    </source>
</reference>
<dbReference type="AlphaFoldDB" id="A0A379VQQ0"/>
<keyword evidence="2" id="KW-0597">Phosphoprotein</keyword>
<dbReference type="SUPFAM" id="SSF52172">
    <property type="entry name" value="CheY-like"/>
    <property type="match status" value="1"/>
</dbReference>
<gene>
    <name evidence="4" type="primary">narL_3</name>
    <name evidence="4" type="ORF">NCTC8256_02887</name>
</gene>
<evidence type="ECO:0000256" key="1">
    <source>
        <dbReference type="ARBA" id="ARBA00023125"/>
    </source>
</evidence>
<protein>
    <submittedName>
        <fullName evidence="4">Nitrate/nitrite response regulator protein NarL</fullName>
    </submittedName>
</protein>
<sequence>MNNQEPATILLIDDHPMLRTGVKQLVSMAPDISVVGEASNGEQGIDLAESLDPDLILLDLNMPGMNGLETLDKLREKALSGRIVVFSVSNHEEDVVTALKRGADGYLLKDMEPEDLLKALQQAAAGEMVLSEALTPVLAASLRANRATTDRDVTQLTPRERDILKLIAQGIAE</sequence>
<feature type="domain" description="Response regulatory" evidence="3">
    <location>
        <begin position="8"/>
        <end position="124"/>
    </location>
</feature>
<dbReference type="InterPro" id="IPR011006">
    <property type="entry name" value="CheY-like_superfamily"/>
</dbReference>
<dbReference type="Proteomes" id="UP000254346">
    <property type="component" value="Unassembled WGS sequence"/>
</dbReference>
<dbReference type="FunFam" id="3.40.50.2300:FF:000044">
    <property type="entry name" value="Two-component system response regulator NarL"/>
    <property type="match status" value="1"/>
</dbReference>
<dbReference type="Pfam" id="PF00072">
    <property type="entry name" value="Response_reg"/>
    <property type="match status" value="1"/>
</dbReference>
<dbReference type="InterPro" id="IPR001789">
    <property type="entry name" value="Sig_transdc_resp-reg_receiver"/>
</dbReference>
<evidence type="ECO:0000259" key="3">
    <source>
        <dbReference type="PROSITE" id="PS50110"/>
    </source>
</evidence>
<dbReference type="PANTHER" id="PTHR43214">
    <property type="entry name" value="TWO-COMPONENT RESPONSE REGULATOR"/>
    <property type="match status" value="1"/>
</dbReference>
<evidence type="ECO:0000313" key="4">
    <source>
        <dbReference type="EMBL" id="SUH08935.1"/>
    </source>
</evidence>